<dbReference type="InterPro" id="IPR037069">
    <property type="entry name" value="AcylCoA_DH/ox_N_sf"/>
</dbReference>
<dbReference type="EMBL" id="PGTB01000005">
    <property type="protein sequence ID" value="PJE38027.1"/>
    <property type="molecule type" value="Genomic_DNA"/>
</dbReference>
<dbReference type="GO" id="GO:0016627">
    <property type="term" value="F:oxidoreductase activity, acting on the CH-CH group of donors"/>
    <property type="evidence" value="ECO:0007669"/>
    <property type="project" value="InterPro"/>
</dbReference>
<dbReference type="Pfam" id="PF08028">
    <property type="entry name" value="Acyl-CoA_dh_2"/>
    <property type="match status" value="1"/>
</dbReference>
<evidence type="ECO:0000256" key="1">
    <source>
        <dbReference type="ARBA" id="ARBA00023002"/>
    </source>
</evidence>
<dbReference type="SUPFAM" id="SSF47203">
    <property type="entry name" value="Acyl-CoA dehydrogenase C-terminal domain-like"/>
    <property type="match status" value="1"/>
</dbReference>
<evidence type="ECO:0000259" key="2">
    <source>
        <dbReference type="Pfam" id="PF08028"/>
    </source>
</evidence>
<accession>A0A2M8J5I5</accession>
<evidence type="ECO:0000313" key="3">
    <source>
        <dbReference type="EMBL" id="PJE38027.1"/>
    </source>
</evidence>
<comment type="caution">
    <text evidence="3">The sequence shown here is derived from an EMBL/GenBank/DDBJ whole genome shotgun (WGS) entry which is preliminary data.</text>
</comment>
<reference evidence="3 4" key="1">
    <citation type="journal article" date="2018" name="Int. J. Syst. Evol. Microbiol.">
        <title>Pseudooceanicola lipolyticus sp. nov., a marine alphaproteobacterium, reclassification of Oceanicola flagellatus as Pseudooceanicola flagellatus comb. nov. and emended description of the genus Pseudooceanicola.</title>
        <authorList>
            <person name="Huang M.-M."/>
            <person name="Guo L.-L."/>
            <person name="Wu Y.-H."/>
            <person name="Lai Q.-L."/>
            <person name="Shao Z.-Z."/>
            <person name="Wang C.-S."/>
            <person name="Wu M."/>
            <person name="Xu X.-W."/>
        </authorList>
    </citation>
    <scope>NUCLEOTIDE SEQUENCE [LARGE SCALE GENOMIC DNA]</scope>
    <source>
        <strain evidence="3 4">157</strain>
    </source>
</reference>
<name>A0A2M8J5I5_9RHOB</name>
<protein>
    <submittedName>
        <fullName evidence="3">Acyl-CoA dehydrogenase</fullName>
    </submittedName>
</protein>
<gene>
    <name evidence="3" type="ORF">CVM52_03495</name>
</gene>
<sequence>MTAQQSIAVTSGEPAVTVDFSRLTQTPEFDRLLAEIRARRDVFERQRHIPKDIVALMKAARIFRSATPARFGGDAMAPHHFLKMVDKIGTVDGSAAWVAAFGSANTYTAALPVEAQEIMYADGPDQVFAGGLHPVQEARRVPGGWQVSGRWKFASGCMAADWIGVGIAGRAEGAPVDEVPKVMMAVAPADEVEIIETWDVSGMQGTGSHDTSVTDKFYADRWICERGAPGVIDEPLYRYPALAYQAQVHAACNLGLARAAIEYAKSVSGAAKIMVGHSRLCDRGYFLSGLAECEARLRAARAFFYEAAEEAWDMLMAGDPVSLEQTNLLRISATNAAHMGAEVVQQAYRISGMGVIARQSEMQRHLRDAMVVTQHAAVTDITMEQAGRVLAGLEPPRGYP</sequence>
<dbReference type="InterPro" id="IPR009100">
    <property type="entry name" value="AcylCoA_DH/oxidase_NM_dom_sf"/>
</dbReference>
<organism evidence="3 4">
    <name type="scientific">Pseudooceanicola lipolyticus</name>
    <dbReference type="NCBI Taxonomy" id="2029104"/>
    <lineage>
        <taxon>Bacteria</taxon>
        <taxon>Pseudomonadati</taxon>
        <taxon>Pseudomonadota</taxon>
        <taxon>Alphaproteobacteria</taxon>
        <taxon>Rhodobacterales</taxon>
        <taxon>Paracoccaceae</taxon>
        <taxon>Pseudooceanicola</taxon>
    </lineage>
</organism>
<dbReference type="InterPro" id="IPR036250">
    <property type="entry name" value="AcylCo_DH-like_C"/>
</dbReference>
<dbReference type="GO" id="GO:0050660">
    <property type="term" value="F:flavin adenine dinucleotide binding"/>
    <property type="evidence" value="ECO:0007669"/>
    <property type="project" value="InterPro"/>
</dbReference>
<dbReference type="InterPro" id="IPR046373">
    <property type="entry name" value="Acyl-CoA_Oxase/DH_mid-dom_sf"/>
</dbReference>
<dbReference type="Gene3D" id="2.40.110.10">
    <property type="entry name" value="Butyryl-CoA Dehydrogenase, subunit A, domain 2"/>
    <property type="match status" value="1"/>
</dbReference>
<dbReference type="Proteomes" id="UP000231553">
    <property type="component" value="Unassembled WGS sequence"/>
</dbReference>
<dbReference type="OrthoDB" id="7316074at2"/>
<proteinExistence type="predicted"/>
<dbReference type="Gene3D" id="1.10.540.10">
    <property type="entry name" value="Acyl-CoA dehydrogenase/oxidase, N-terminal domain"/>
    <property type="match status" value="1"/>
</dbReference>
<dbReference type="AlphaFoldDB" id="A0A2M8J5I5"/>
<keyword evidence="1" id="KW-0560">Oxidoreductase</keyword>
<evidence type="ECO:0000313" key="4">
    <source>
        <dbReference type="Proteomes" id="UP000231553"/>
    </source>
</evidence>
<keyword evidence="4" id="KW-1185">Reference proteome</keyword>
<feature type="domain" description="Acyl-CoA dehydrogenase C-terminal" evidence="2">
    <location>
        <begin position="248"/>
        <end position="378"/>
    </location>
</feature>
<dbReference type="SUPFAM" id="SSF56645">
    <property type="entry name" value="Acyl-CoA dehydrogenase NM domain-like"/>
    <property type="match status" value="1"/>
</dbReference>
<dbReference type="Gene3D" id="1.20.140.10">
    <property type="entry name" value="Butyryl-CoA Dehydrogenase, subunit A, domain 3"/>
    <property type="match status" value="1"/>
</dbReference>
<dbReference type="InterPro" id="IPR013107">
    <property type="entry name" value="Acyl-CoA_DH_C"/>
</dbReference>
<dbReference type="PIRSF" id="PIRSF016578">
    <property type="entry name" value="HsaA"/>
    <property type="match status" value="1"/>
</dbReference>